<keyword evidence="2" id="KW-0472">Membrane</keyword>
<evidence type="ECO:0000256" key="1">
    <source>
        <dbReference type="SAM" id="MobiDB-lite"/>
    </source>
</evidence>
<feature type="compositionally biased region" description="Gly residues" evidence="1">
    <location>
        <begin position="41"/>
        <end position="50"/>
    </location>
</feature>
<dbReference type="AlphaFoldDB" id="A0A1H3J9X7"/>
<organism evidence="3 4">
    <name type="scientific">Micromonospora pattaloongensis</name>
    <dbReference type="NCBI Taxonomy" id="405436"/>
    <lineage>
        <taxon>Bacteria</taxon>
        <taxon>Bacillati</taxon>
        <taxon>Actinomycetota</taxon>
        <taxon>Actinomycetes</taxon>
        <taxon>Micromonosporales</taxon>
        <taxon>Micromonosporaceae</taxon>
        <taxon>Micromonospora</taxon>
    </lineage>
</organism>
<keyword evidence="2" id="KW-0812">Transmembrane</keyword>
<dbReference type="STRING" id="405436.SAMN05444365_10221"/>
<dbReference type="RefSeq" id="WP_091552731.1">
    <property type="nucleotide sequence ID" value="NZ_FNPH01000002.1"/>
</dbReference>
<gene>
    <name evidence="3" type="ORF">SAMN05444365_10221</name>
</gene>
<dbReference type="OrthoDB" id="5171895at2"/>
<name>A0A1H3J9X7_9ACTN</name>
<dbReference type="Proteomes" id="UP000242415">
    <property type="component" value="Unassembled WGS sequence"/>
</dbReference>
<keyword evidence="2" id="KW-1133">Transmembrane helix</keyword>
<evidence type="ECO:0000256" key="2">
    <source>
        <dbReference type="SAM" id="Phobius"/>
    </source>
</evidence>
<protein>
    <recommendedName>
        <fullName evidence="5">Peptidase M23</fullName>
    </recommendedName>
</protein>
<feature type="region of interest" description="Disordered" evidence="1">
    <location>
        <begin position="41"/>
        <end position="93"/>
    </location>
</feature>
<sequence length="238" mass="25348">MQEIGDKLDQLRGKAGRGRLLIATGVIAAMGFGAYVGGPGLDAPADGGGATTVAQAELGRDRSEQAANRSFDRQPVGEQEQKAPARKPQPTAGYGEVEMENATAIVEAGQEMGVPKRGLVIAVATAMQESNLLNRASEVLPESKNYKHQGTGWDHDSVGLFQQRTSTGWGAVKDLMDPKYSAQAFYKVLITVPGWDQMALTDAAQRVQVSGFPFHYAKHEGNAEAVVNEILSAQNSAH</sequence>
<keyword evidence="4" id="KW-1185">Reference proteome</keyword>
<reference evidence="4" key="1">
    <citation type="submission" date="2016-10" db="EMBL/GenBank/DDBJ databases">
        <authorList>
            <person name="Varghese N."/>
            <person name="Submissions S."/>
        </authorList>
    </citation>
    <scope>NUCLEOTIDE SEQUENCE [LARGE SCALE GENOMIC DNA]</scope>
    <source>
        <strain evidence="4">DSM 45245</strain>
    </source>
</reference>
<proteinExistence type="predicted"/>
<evidence type="ECO:0000313" key="3">
    <source>
        <dbReference type="EMBL" id="SDY36830.1"/>
    </source>
</evidence>
<evidence type="ECO:0000313" key="4">
    <source>
        <dbReference type="Proteomes" id="UP000242415"/>
    </source>
</evidence>
<dbReference type="EMBL" id="FNPH01000002">
    <property type="protein sequence ID" value="SDY36830.1"/>
    <property type="molecule type" value="Genomic_DNA"/>
</dbReference>
<feature type="transmembrane region" description="Helical" evidence="2">
    <location>
        <begin position="20"/>
        <end position="38"/>
    </location>
</feature>
<evidence type="ECO:0008006" key="5">
    <source>
        <dbReference type="Google" id="ProtNLM"/>
    </source>
</evidence>
<accession>A0A1H3J9X7</accession>